<comment type="caution">
    <text evidence="3">The sequence shown here is derived from an EMBL/GenBank/DDBJ whole genome shotgun (WGS) entry which is preliminary data.</text>
</comment>
<dbReference type="PANTHER" id="PTHR33408:SF2">
    <property type="entry name" value="TRANSPOSASE DDE DOMAIN-CONTAINING PROTEIN"/>
    <property type="match status" value="1"/>
</dbReference>
<dbReference type="RefSeq" id="WP_245347917.1">
    <property type="nucleotide sequence ID" value="NZ_JAGGMB010000036.1"/>
</dbReference>
<sequence>MFKHYTMNQVVLPLDLEMKLQENDIAYAVNDVVETIPAEAFDTFLRVTGCPAYHPRMMMKVILCAYTQSVFSGRKIEGLLQDSVRMMWLAQGYEPSYRTINRFRVHPEVKELLRQCFVQFRCQLVQEKLIDEEAIFIDGTKIEANANKFTFIWRKSIEKYSANLVEKSNQMYDELLELEIIPEIERETSDELSTEELTKVVEKLDEKVEAYDKKIEASEIGSERKQLRSERKAPKQYRKQFKDYLARKQKYQNDMEIFEERNSYSKTDHDATFMRMKDDYMKNGQLKAGYNVQAATEGQYVLAYDVFPNPTDTRTLIPFLDKIEENFFELPDYIVADAGYGSEQNYEDVINHRKRTPLITYNQYRKEKKKKYKQNDFHAMNWEYNEENDTFICPNGKRVMFSHMSNRTDKHGFTRTFKVYECEDCSSCPLRSLCTKAKEGKNRKVYYNEKWEEQKEYIRQQLSQKKTGEIYGKRKIDVEPVFGFLKANLCFTRMSVRGKGKVENELGFAFLAVNLRKYIARNRNQPIDPENHPTKNGSNHQKPMIGTIFQFIWLVMSQP</sequence>
<evidence type="ECO:0000313" key="4">
    <source>
        <dbReference type="Proteomes" id="UP001138793"/>
    </source>
</evidence>
<gene>
    <name evidence="3" type="ORF">J2Z64_004505</name>
</gene>
<dbReference type="Proteomes" id="UP001138793">
    <property type="component" value="Unassembled WGS sequence"/>
</dbReference>
<dbReference type="InterPro" id="IPR047629">
    <property type="entry name" value="IS1182_transpos"/>
</dbReference>
<proteinExistence type="predicted"/>
<feature type="non-terminal residue" evidence="3">
    <location>
        <position position="559"/>
    </location>
</feature>
<feature type="domain" description="Transposase InsH N-terminal" evidence="1">
    <location>
        <begin position="15"/>
        <end position="104"/>
    </location>
</feature>
<dbReference type="InterPro" id="IPR008490">
    <property type="entry name" value="Transposase_InsH_N"/>
</dbReference>
<dbReference type="PANTHER" id="PTHR33408">
    <property type="entry name" value="TRANSPOSASE"/>
    <property type="match status" value="1"/>
</dbReference>
<dbReference type="Pfam" id="PF13751">
    <property type="entry name" value="DDE_Tnp_1_6"/>
    <property type="match status" value="1"/>
</dbReference>
<evidence type="ECO:0000259" key="2">
    <source>
        <dbReference type="Pfam" id="PF13751"/>
    </source>
</evidence>
<dbReference type="EMBL" id="JAGGMB010000036">
    <property type="protein sequence ID" value="MBP2080192.1"/>
    <property type="molecule type" value="Genomic_DNA"/>
</dbReference>
<evidence type="ECO:0000313" key="3">
    <source>
        <dbReference type="EMBL" id="MBP2080192.1"/>
    </source>
</evidence>
<name>A0A9X0YWQ2_9BACI</name>
<organism evidence="3 4">
    <name type="scientific">Oceanobacillus polygoni</name>
    <dbReference type="NCBI Taxonomy" id="1235259"/>
    <lineage>
        <taxon>Bacteria</taxon>
        <taxon>Bacillati</taxon>
        <taxon>Bacillota</taxon>
        <taxon>Bacilli</taxon>
        <taxon>Bacillales</taxon>
        <taxon>Bacillaceae</taxon>
        <taxon>Oceanobacillus</taxon>
    </lineage>
</organism>
<protein>
    <submittedName>
        <fullName evidence="3">Transposase</fullName>
    </submittedName>
</protein>
<keyword evidence="4" id="KW-1185">Reference proteome</keyword>
<accession>A0A9X0YWQ2</accession>
<evidence type="ECO:0000259" key="1">
    <source>
        <dbReference type="Pfam" id="PF05598"/>
    </source>
</evidence>
<feature type="domain" description="Transposase DDE" evidence="2">
    <location>
        <begin position="392"/>
        <end position="518"/>
    </location>
</feature>
<dbReference type="Pfam" id="PF05598">
    <property type="entry name" value="DUF772"/>
    <property type="match status" value="1"/>
</dbReference>
<dbReference type="InterPro" id="IPR025668">
    <property type="entry name" value="Tnp_DDE_dom"/>
</dbReference>
<reference evidence="3" key="1">
    <citation type="submission" date="2021-03" db="EMBL/GenBank/DDBJ databases">
        <title>Genomic Encyclopedia of Type Strains, Phase IV (KMG-IV): sequencing the most valuable type-strain genomes for metagenomic binning, comparative biology and taxonomic classification.</title>
        <authorList>
            <person name="Goeker M."/>
        </authorList>
    </citation>
    <scope>NUCLEOTIDE SEQUENCE</scope>
    <source>
        <strain evidence="3">DSM 107338</strain>
    </source>
</reference>
<dbReference type="NCBIfam" id="NF033551">
    <property type="entry name" value="transpos_IS1182"/>
    <property type="match status" value="1"/>
</dbReference>
<dbReference type="AlphaFoldDB" id="A0A9X0YWQ2"/>